<dbReference type="InterPro" id="IPR013087">
    <property type="entry name" value="Znf_C2H2_type"/>
</dbReference>
<comment type="caution">
    <text evidence="10">The sequence shown here is derived from an EMBL/GenBank/DDBJ whole genome shotgun (WGS) entry which is preliminary data.</text>
</comment>
<evidence type="ECO:0000256" key="4">
    <source>
        <dbReference type="ARBA" id="ARBA00022737"/>
    </source>
</evidence>
<evidence type="ECO:0000256" key="7">
    <source>
        <dbReference type="ARBA" id="ARBA00023242"/>
    </source>
</evidence>
<comment type="subcellular location">
    <subcellularLocation>
        <location evidence="1">Nucleus</location>
    </subcellularLocation>
</comment>
<feature type="domain" description="C2H2-type" evidence="9">
    <location>
        <begin position="29"/>
        <end position="56"/>
    </location>
</feature>
<keyword evidence="11" id="KW-1185">Reference proteome</keyword>
<dbReference type="FunFam" id="3.30.160.60:FF:000135">
    <property type="entry name" value="Zinc finger protein 358"/>
    <property type="match status" value="1"/>
</dbReference>
<keyword evidence="6" id="KW-0862">Zinc</keyword>
<dbReference type="AlphaFoldDB" id="A0A7K4X0U0"/>
<keyword evidence="7" id="KW-0539">Nucleus</keyword>
<protein>
    <submittedName>
        <fullName evidence="10">ZIK1 protein</fullName>
    </submittedName>
</protein>
<proteinExistence type="inferred from homology"/>
<dbReference type="GO" id="GO:0000981">
    <property type="term" value="F:DNA-binding transcription factor activity, RNA polymerase II-specific"/>
    <property type="evidence" value="ECO:0007669"/>
    <property type="project" value="TreeGrafter"/>
</dbReference>
<dbReference type="PROSITE" id="PS50157">
    <property type="entry name" value="ZINC_FINGER_C2H2_2"/>
    <property type="match status" value="1"/>
</dbReference>
<dbReference type="EMBL" id="VZRD01000951">
    <property type="protein sequence ID" value="NWR40170.1"/>
    <property type="molecule type" value="Genomic_DNA"/>
</dbReference>
<feature type="non-terminal residue" evidence="10">
    <location>
        <position position="66"/>
    </location>
</feature>
<evidence type="ECO:0000313" key="11">
    <source>
        <dbReference type="Proteomes" id="UP000540952"/>
    </source>
</evidence>
<dbReference type="PANTHER" id="PTHR23226:SF416">
    <property type="entry name" value="FI01424P"/>
    <property type="match status" value="1"/>
</dbReference>
<sequence>HTAERPYTCGECGSFSNSSILICTRERPYKCSECGKRFQTSSDLLKPQWTHMLERLFCCTDCRKSF</sequence>
<evidence type="ECO:0000256" key="2">
    <source>
        <dbReference type="ARBA" id="ARBA00006991"/>
    </source>
</evidence>
<dbReference type="PANTHER" id="PTHR23226">
    <property type="entry name" value="ZINC FINGER AND SCAN DOMAIN-CONTAINING"/>
    <property type="match status" value="1"/>
</dbReference>
<keyword evidence="3" id="KW-0479">Metal-binding</keyword>
<evidence type="ECO:0000256" key="5">
    <source>
        <dbReference type="ARBA" id="ARBA00022771"/>
    </source>
</evidence>
<reference evidence="10 11" key="1">
    <citation type="submission" date="2019-09" db="EMBL/GenBank/DDBJ databases">
        <title>Bird 10,000 Genomes (B10K) Project - Family phase.</title>
        <authorList>
            <person name="Zhang G."/>
        </authorList>
    </citation>
    <scope>NUCLEOTIDE SEQUENCE [LARGE SCALE GENOMIC DNA]</scope>
    <source>
        <strain evidence="10">B10K-CU-031-13</strain>
        <tissue evidence="10">Muscle</tissue>
    </source>
</reference>
<keyword evidence="4" id="KW-0677">Repeat</keyword>
<dbReference type="GO" id="GO:0000978">
    <property type="term" value="F:RNA polymerase II cis-regulatory region sequence-specific DNA binding"/>
    <property type="evidence" value="ECO:0007669"/>
    <property type="project" value="TreeGrafter"/>
</dbReference>
<gene>
    <name evidence="10" type="primary">Zik1_0</name>
    <name evidence="10" type="ORF">TACRUB_R00676</name>
</gene>
<evidence type="ECO:0000259" key="9">
    <source>
        <dbReference type="PROSITE" id="PS50157"/>
    </source>
</evidence>
<dbReference type="GO" id="GO:0005634">
    <property type="term" value="C:nucleus"/>
    <property type="evidence" value="ECO:0007669"/>
    <property type="project" value="UniProtKB-SubCell"/>
</dbReference>
<evidence type="ECO:0000256" key="8">
    <source>
        <dbReference type="PROSITE-ProRule" id="PRU00042"/>
    </source>
</evidence>
<dbReference type="Gene3D" id="3.30.160.60">
    <property type="entry name" value="Classic Zinc Finger"/>
    <property type="match status" value="1"/>
</dbReference>
<dbReference type="GO" id="GO:0008270">
    <property type="term" value="F:zinc ion binding"/>
    <property type="evidence" value="ECO:0007669"/>
    <property type="project" value="UniProtKB-KW"/>
</dbReference>
<dbReference type="SUPFAM" id="SSF57667">
    <property type="entry name" value="beta-beta-alpha zinc fingers"/>
    <property type="match status" value="1"/>
</dbReference>
<evidence type="ECO:0000313" key="10">
    <source>
        <dbReference type="EMBL" id="NWR40170.1"/>
    </source>
</evidence>
<evidence type="ECO:0000256" key="6">
    <source>
        <dbReference type="ARBA" id="ARBA00022833"/>
    </source>
</evidence>
<organism evidence="10 11">
    <name type="scientific">Tachuris rubrigastra</name>
    <dbReference type="NCBI Taxonomy" id="495162"/>
    <lineage>
        <taxon>Eukaryota</taxon>
        <taxon>Metazoa</taxon>
        <taxon>Chordata</taxon>
        <taxon>Craniata</taxon>
        <taxon>Vertebrata</taxon>
        <taxon>Euteleostomi</taxon>
        <taxon>Archelosauria</taxon>
        <taxon>Archosauria</taxon>
        <taxon>Dinosauria</taxon>
        <taxon>Saurischia</taxon>
        <taxon>Theropoda</taxon>
        <taxon>Coelurosauria</taxon>
        <taxon>Aves</taxon>
        <taxon>Neognathae</taxon>
        <taxon>Neoaves</taxon>
        <taxon>Telluraves</taxon>
        <taxon>Australaves</taxon>
        <taxon>Passeriformes</taxon>
        <taxon>Tyrannidae</taxon>
        <taxon>Tachuris</taxon>
    </lineage>
</organism>
<keyword evidence="5 8" id="KW-0863">Zinc-finger</keyword>
<evidence type="ECO:0000256" key="1">
    <source>
        <dbReference type="ARBA" id="ARBA00004123"/>
    </source>
</evidence>
<name>A0A7K4X0U0_9TYRA</name>
<evidence type="ECO:0000256" key="3">
    <source>
        <dbReference type="ARBA" id="ARBA00022723"/>
    </source>
</evidence>
<dbReference type="Proteomes" id="UP000540952">
    <property type="component" value="Unassembled WGS sequence"/>
</dbReference>
<accession>A0A7K4X0U0</accession>
<comment type="similarity">
    <text evidence="2">Belongs to the krueppel C2H2-type zinc-finger protein family.</text>
</comment>
<dbReference type="InterPro" id="IPR036236">
    <property type="entry name" value="Znf_C2H2_sf"/>
</dbReference>
<feature type="non-terminal residue" evidence="10">
    <location>
        <position position="1"/>
    </location>
</feature>